<dbReference type="InterPro" id="IPR025139">
    <property type="entry name" value="DUF4062"/>
</dbReference>
<sequence>MEFYGADTQRAISRCLQDVRSCDVYVGIVAFRYGSRPPGHDKSFTHLEYEEAVRQRKQILLFHLKEDVKRQVSDIDQAQHKVNRLRSLQVRDHTVVRFSTLDELATGVRRSLHHLYGAVGPKVPELLPYTLDRDAQKDALAAAVERGSLQRSPSVVVMHGGAKQAQGKFVDFLQERLLTQYLGVESPRKFGISLRGAEFESPEVITRRIASSCYLNPTSDIGTVCRQLHNFGSITMLWFPVEAVMRHGRPQVRQVTQIIDYFARWPRYRQLRVLPVISVQYAETPGWRGLLSRGPASQNRFGRAFEGAVGEAAGREVVMLPELTNVEQMEAIVWADQVEVRSRLGGRDPVPVIRQLFQKYERSAKKRGIPMEQLATELTDLLRKSTSVRDSV</sequence>
<reference evidence="2 3" key="1">
    <citation type="submission" date="2019-06" db="EMBL/GenBank/DDBJ databases">
        <title>Sequencing the genomes of 1000 actinobacteria strains.</title>
        <authorList>
            <person name="Klenk H.-P."/>
        </authorList>
    </citation>
    <scope>NUCLEOTIDE SEQUENCE [LARGE SCALE GENOMIC DNA]</scope>
    <source>
        <strain evidence="2 3">DSM 46699</strain>
    </source>
</reference>
<name>A0A561U397_9PSEU</name>
<gene>
    <name evidence="2" type="ORF">FHU35_14117</name>
</gene>
<dbReference type="AlphaFoldDB" id="A0A561U397"/>
<protein>
    <submittedName>
        <fullName evidence="2">Uncharacterized protein DUF4062</fullName>
    </submittedName>
</protein>
<accession>A0A561U397</accession>
<evidence type="ECO:0000259" key="1">
    <source>
        <dbReference type="Pfam" id="PF13271"/>
    </source>
</evidence>
<dbReference type="Proteomes" id="UP000316184">
    <property type="component" value="Unassembled WGS sequence"/>
</dbReference>
<dbReference type="EMBL" id="VIWX01000004">
    <property type="protein sequence ID" value="TWF93844.1"/>
    <property type="molecule type" value="Genomic_DNA"/>
</dbReference>
<organism evidence="2 3">
    <name type="scientific">Saccharopolyspora dendranthemae</name>
    <dbReference type="NCBI Taxonomy" id="1181886"/>
    <lineage>
        <taxon>Bacteria</taxon>
        <taxon>Bacillati</taxon>
        <taxon>Actinomycetota</taxon>
        <taxon>Actinomycetes</taxon>
        <taxon>Pseudonocardiales</taxon>
        <taxon>Pseudonocardiaceae</taxon>
        <taxon>Saccharopolyspora</taxon>
    </lineage>
</organism>
<feature type="domain" description="DUF4062" evidence="1">
    <location>
        <begin position="1"/>
        <end position="52"/>
    </location>
</feature>
<proteinExistence type="predicted"/>
<dbReference type="Pfam" id="PF13271">
    <property type="entry name" value="DUF4062"/>
    <property type="match status" value="1"/>
</dbReference>
<comment type="caution">
    <text evidence="2">The sequence shown here is derived from an EMBL/GenBank/DDBJ whole genome shotgun (WGS) entry which is preliminary data.</text>
</comment>
<keyword evidence="3" id="KW-1185">Reference proteome</keyword>
<evidence type="ECO:0000313" key="2">
    <source>
        <dbReference type="EMBL" id="TWF93844.1"/>
    </source>
</evidence>
<evidence type="ECO:0000313" key="3">
    <source>
        <dbReference type="Proteomes" id="UP000316184"/>
    </source>
</evidence>